<dbReference type="SUPFAM" id="SSF53474">
    <property type="entry name" value="alpha/beta-Hydrolases"/>
    <property type="match status" value="1"/>
</dbReference>
<feature type="transmembrane region" description="Helical" evidence="7">
    <location>
        <begin position="542"/>
        <end position="562"/>
    </location>
</feature>
<keyword evidence="5 7" id="KW-0472">Membrane</keyword>
<evidence type="ECO:0000256" key="3">
    <source>
        <dbReference type="ARBA" id="ARBA00022692"/>
    </source>
</evidence>
<dbReference type="Gene3D" id="1.20.1250.20">
    <property type="entry name" value="MFS general substrate transporter like domains"/>
    <property type="match status" value="2"/>
</dbReference>
<keyword evidence="6" id="KW-0325">Glycoprotein</keyword>
<feature type="domain" description="Major facilitator superfamily (MFS) profile" evidence="8">
    <location>
        <begin position="271"/>
        <end position="707"/>
    </location>
</feature>
<evidence type="ECO:0000313" key="10">
    <source>
        <dbReference type="Proteomes" id="UP001498476"/>
    </source>
</evidence>
<dbReference type="InterPro" id="IPR036259">
    <property type="entry name" value="MFS_trans_sf"/>
</dbReference>
<dbReference type="InterPro" id="IPR029058">
    <property type="entry name" value="AB_hydrolase_fold"/>
</dbReference>
<keyword evidence="2" id="KW-0813">Transport</keyword>
<dbReference type="SUPFAM" id="SSF103473">
    <property type="entry name" value="MFS general substrate transporter"/>
    <property type="match status" value="1"/>
</dbReference>
<evidence type="ECO:0000259" key="8">
    <source>
        <dbReference type="PROSITE" id="PS50850"/>
    </source>
</evidence>
<dbReference type="PANTHER" id="PTHR43791:SF39">
    <property type="entry name" value="TRANSPORTER LIZ1_SEO1, PUTATIVE (AFU_ORTHOLOGUE AFUA_3G00980)-RELATED"/>
    <property type="match status" value="1"/>
</dbReference>
<proteinExistence type="predicted"/>
<dbReference type="InterPro" id="IPR000073">
    <property type="entry name" value="AB_hydrolase_1"/>
</dbReference>
<dbReference type="InterPro" id="IPR011701">
    <property type="entry name" value="MFS"/>
</dbReference>
<dbReference type="EMBL" id="JAZAVJ010000081">
    <property type="protein sequence ID" value="KAK7415545.1"/>
    <property type="molecule type" value="Genomic_DNA"/>
</dbReference>
<dbReference type="Gene3D" id="3.40.50.1820">
    <property type="entry name" value="alpha/beta hydrolase"/>
    <property type="match status" value="1"/>
</dbReference>
<feature type="transmembrane region" description="Helical" evidence="7">
    <location>
        <begin position="361"/>
        <end position="386"/>
    </location>
</feature>
<name>A0ABR1H374_9HYPO</name>
<evidence type="ECO:0000256" key="4">
    <source>
        <dbReference type="ARBA" id="ARBA00022989"/>
    </source>
</evidence>
<dbReference type="Proteomes" id="UP001498476">
    <property type="component" value="Unassembled WGS sequence"/>
</dbReference>
<accession>A0ABR1H374</accession>
<comment type="subcellular location">
    <subcellularLocation>
        <location evidence="1">Membrane</location>
        <topology evidence="1">Multi-pass membrane protein</topology>
    </subcellularLocation>
</comment>
<gene>
    <name evidence="9" type="ORF">QQX98_005791</name>
</gene>
<feature type="transmembrane region" description="Helical" evidence="7">
    <location>
        <begin position="338"/>
        <end position="355"/>
    </location>
</feature>
<dbReference type="Pfam" id="PF00561">
    <property type="entry name" value="Abhydrolase_1"/>
    <property type="match status" value="1"/>
</dbReference>
<reference evidence="9 10" key="1">
    <citation type="journal article" date="2025" name="Microbiol. Resour. Announc.">
        <title>Draft genome sequences for Neonectria magnoliae and Neonectria punicea, canker pathogens of Liriodendron tulipifera and Acer saccharum in West Virginia.</title>
        <authorList>
            <person name="Petronek H.M."/>
            <person name="Kasson M.T."/>
            <person name="Metheny A.M."/>
            <person name="Stauder C.M."/>
            <person name="Lovett B."/>
            <person name="Lynch S.C."/>
            <person name="Garnas J.R."/>
            <person name="Kasson L.R."/>
            <person name="Stajich J.E."/>
        </authorList>
    </citation>
    <scope>NUCLEOTIDE SEQUENCE [LARGE SCALE GENOMIC DNA]</scope>
    <source>
        <strain evidence="9 10">NRRL 64653</strain>
    </source>
</reference>
<evidence type="ECO:0000256" key="6">
    <source>
        <dbReference type="ARBA" id="ARBA00023180"/>
    </source>
</evidence>
<organism evidence="9 10">
    <name type="scientific">Neonectria punicea</name>
    <dbReference type="NCBI Taxonomy" id="979145"/>
    <lineage>
        <taxon>Eukaryota</taxon>
        <taxon>Fungi</taxon>
        <taxon>Dikarya</taxon>
        <taxon>Ascomycota</taxon>
        <taxon>Pezizomycotina</taxon>
        <taxon>Sordariomycetes</taxon>
        <taxon>Hypocreomycetidae</taxon>
        <taxon>Hypocreales</taxon>
        <taxon>Nectriaceae</taxon>
        <taxon>Neonectria</taxon>
    </lineage>
</organism>
<dbReference type="Pfam" id="PF07690">
    <property type="entry name" value="MFS_1"/>
    <property type="match status" value="1"/>
</dbReference>
<feature type="transmembrane region" description="Helical" evidence="7">
    <location>
        <begin position="668"/>
        <end position="686"/>
    </location>
</feature>
<evidence type="ECO:0000313" key="9">
    <source>
        <dbReference type="EMBL" id="KAK7415545.1"/>
    </source>
</evidence>
<sequence>MLHQLSDKLRVLSFDYRGHGQSSRTKPYTFEQIVDDVDGIRKHFAGLDKQVIICGGSFGGFLAQHYAIKYAPFVSHLVLRGTAPSHHHEEGAIKILEERMSKAPNFSADMLRNKVFGSFKDDEEFKLVHFAMLPLYSEKYNADAGLQNCLSTVYVAESHNDLYSSEEKYFDYTEKLSSITAKTLVLVGDRDWICPIVGIKNPIMADKTDSKADPIADQVNLTTSIAESANGKGSLTPPADKPSTISGFFHWHEPGTSREEKRLILKLDWFLLSFSCLTFFIKQLDQNNISNAYVSGMSEELGFGAGNELSWMNTYFSIGTIIGGTFSNLILTIIRPRFWLTGCLFAWSLFVLFLYKCDHAYQFYILRFFIGLFESAAWPGVMYCLGSWYRKSELARRSGLFVMSGVLGQMFSGYLQSALFTGMHGKGGMSAWRWLFIFDFILGIPVAIYGVFCFPDTPHTTQAFWLSEWEKQRSRERIEEEGRKPVGKMDWSVIRRIFGSWQVYAFTAGYSFWTLTCGSYAIQYFTLYLKSTGWYTVPEINNIPTCIGAVNFLFMISTGYIADKIGNRGPVCFTVGSLLTFCYAILTAWHVPHDLRMAAFILLGCYGCYTPLLAGWTNEACGGDQQKRAFILGFMVSVGQAVVIPFQQLQLPSGQAPEFKETHGWPSALAWVIALTIWTGVGIPALQKWRDGKTKVVSSNEVFDEES</sequence>
<protein>
    <recommendedName>
        <fullName evidence="8">Major facilitator superfamily (MFS) profile domain-containing protein</fullName>
    </recommendedName>
</protein>
<feature type="transmembrane region" description="Helical" evidence="7">
    <location>
        <begin position="431"/>
        <end position="452"/>
    </location>
</feature>
<evidence type="ECO:0000256" key="7">
    <source>
        <dbReference type="SAM" id="Phobius"/>
    </source>
</evidence>
<dbReference type="PRINTS" id="PR00111">
    <property type="entry name" value="ABHYDROLASE"/>
</dbReference>
<feature type="transmembrane region" description="Helical" evidence="7">
    <location>
        <begin position="597"/>
        <end position="617"/>
    </location>
</feature>
<dbReference type="InterPro" id="IPR020846">
    <property type="entry name" value="MFS_dom"/>
</dbReference>
<feature type="transmembrane region" description="Helical" evidence="7">
    <location>
        <begin position="398"/>
        <end position="419"/>
    </location>
</feature>
<keyword evidence="10" id="KW-1185">Reference proteome</keyword>
<feature type="transmembrane region" description="Helical" evidence="7">
    <location>
        <begin position="311"/>
        <end position="331"/>
    </location>
</feature>
<keyword evidence="3 7" id="KW-0812">Transmembrane</keyword>
<keyword evidence="4 7" id="KW-1133">Transmembrane helix</keyword>
<dbReference type="PROSITE" id="PS50850">
    <property type="entry name" value="MFS"/>
    <property type="match status" value="1"/>
</dbReference>
<evidence type="ECO:0000256" key="2">
    <source>
        <dbReference type="ARBA" id="ARBA00022448"/>
    </source>
</evidence>
<feature type="transmembrane region" description="Helical" evidence="7">
    <location>
        <begin position="503"/>
        <end position="522"/>
    </location>
</feature>
<evidence type="ECO:0000256" key="5">
    <source>
        <dbReference type="ARBA" id="ARBA00023136"/>
    </source>
</evidence>
<dbReference type="PANTHER" id="PTHR43791">
    <property type="entry name" value="PERMEASE-RELATED"/>
    <property type="match status" value="1"/>
</dbReference>
<comment type="caution">
    <text evidence="9">The sequence shown here is derived from an EMBL/GenBank/DDBJ whole genome shotgun (WGS) entry which is preliminary data.</text>
</comment>
<feature type="transmembrane region" description="Helical" evidence="7">
    <location>
        <begin position="629"/>
        <end position="648"/>
    </location>
</feature>
<feature type="transmembrane region" description="Helical" evidence="7">
    <location>
        <begin position="571"/>
        <end position="591"/>
    </location>
</feature>
<evidence type="ECO:0000256" key="1">
    <source>
        <dbReference type="ARBA" id="ARBA00004141"/>
    </source>
</evidence>